<evidence type="ECO:0000313" key="1">
    <source>
        <dbReference type="EnsemblPlants" id="AVESA.00010b.r2.UnG1404590.1.CDS"/>
    </source>
</evidence>
<sequence length="308" mass="33228">MDHHPWWHSDDEADGGHYPTDDLFELVWPSRGGGGGGRPMVSSLRSRSSRVPAIPLLASPPSEDVMAAWLYPIVSGQDHAGGDALGQPVVAPKESSETPTMATSKGMLGTKDTNRTRSDTTEKKASGSGSRSKKVPSHRSGTTHNLAEKKRRCRINEKLRTLQRLVPGCDKSNQASTLEQTIQYMKLLQQQVQAMNTCRPAPPPAPLYGPVAMPAVAPGTPAQVVPFLAMLPYPHYQATITPAAAAGAPQYLQSQEGAALGAPSDHTHRSVSMEQQQHQLKKEKGWRRPKMVPAGNRGLDENRTAGTT</sequence>
<accession>A0ACD6AKZ5</accession>
<proteinExistence type="predicted"/>
<dbReference type="Proteomes" id="UP001732700">
    <property type="component" value="Unassembled WGS sequence"/>
</dbReference>
<evidence type="ECO:0000313" key="2">
    <source>
        <dbReference type="Proteomes" id="UP001732700"/>
    </source>
</evidence>
<protein>
    <submittedName>
        <fullName evidence="1">Uncharacterized protein</fullName>
    </submittedName>
</protein>
<reference evidence="1" key="1">
    <citation type="submission" date="2025-09" db="UniProtKB">
        <authorList>
            <consortium name="EnsemblPlants"/>
        </authorList>
    </citation>
    <scope>IDENTIFICATION</scope>
</reference>
<dbReference type="EnsemblPlants" id="AVESA.00010b.r2.UnG1404590.1">
    <property type="protein sequence ID" value="AVESA.00010b.r2.UnG1404590.1.CDS"/>
    <property type="gene ID" value="AVESA.00010b.r2.UnG1404590"/>
</dbReference>
<keyword evidence="2" id="KW-1185">Reference proteome</keyword>
<organism evidence="1 2">
    <name type="scientific">Avena sativa</name>
    <name type="common">Oat</name>
    <dbReference type="NCBI Taxonomy" id="4498"/>
    <lineage>
        <taxon>Eukaryota</taxon>
        <taxon>Viridiplantae</taxon>
        <taxon>Streptophyta</taxon>
        <taxon>Embryophyta</taxon>
        <taxon>Tracheophyta</taxon>
        <taxon>Spermatophyta</taxon>
        <taxon>Magnoliopsida</taxon>
        <taxon>Liliopsida</taxon>
        <taxon>Poales</taxon>
        <taxon>Poaceae</taxon>
        <taxon>BOP clade</taxon>
        <taxon>Pooideae</taxon>
        <taxon>Poodae</taxon>
        <taxon>Poeae</taxon>
        <taxon>Poeae Chloroplast Group 1 (Aveneae type)</taxon>
        <taxon>Aveninae</taxon>
        <taxon>Avena</taxon>
    </lineage>
</organism>
<name>A0ACD6AKZ5_AVESA</name>